<gene>
    <name evidence="1" type="ORF">ACFSB2_11080</name>
</gene>
<dbReference type="Proteomes" id="UP001597079">
    <property type="component" value="Unassembled WGS sequence"/>
</dbReference>
<keyword evidence="1" id="KW-0223">Dioxygenase</keyword>
<keyword evidence="2" id="KW-1185">Reference proteome</keyword>
<dbReference type="InterPro" id="IPR008775">
    <property type="entry name" value="Phytyl_CoA_dOase-like"/>
</dbReference>
<keyword evidence="1" id="KW-0560">Oxidoreductase</keyword>
<reference evidence="2" key="1">
    <citation type="journal article" date="2019" name="Int. J. Syst. Evol. Microbiol.">
        <title>The Global Catalogue of Microorganisms (GCM) 10K type strain sequencing project: providing services to taxonomists for standard genome sequencing and annotation.</title>
        <authorList>
            <consortium name="The Broad Institute Genomics Platform"/>
            <consortium name="The Broad Institute Genome Sequencing Center for Infectious Disease"/>
            <person name="Wu L."/>
            <person name="Ma J."/>
        </authorList>
    </citation>
    <scope>NUCLEOTIDE SEQUENCE [LARGE SCALE GENOMIC DNA]</scope>
    <source>
        <strain evidence="2">CGMCC 1.12286</strain>
    </source>
</reference>
<dbReference type="SUPFAM" id="SSF51197">
    <property type="entry name" value="Clavaminate synthase-like"/>
    <property type="match status" value="1"/>
</dbReference>
<protein>
    <submittedName>
        <fullName evidence="1">Phytanoyl-CoA dioxygenase family protein</fullName>
    </submittedName>
</protein>
<evidence type="ECO:0000313" key="2">
    <source>
        <dbReference type="Proteomes" id="UP001597079"/>
    </source>
</evidence>
<dbReference type="PANTHER" id="PTHR20883:SF48">
    <property type="entry name" value="ECTOINE DIOXYGENASE"/>
    <property type="match status" value="1"/>
</dbReference>
<dbReference type="Gene3D" id="2.60.120.620">
    <property type="entry name" value="q2cbj1_9rhob like domain"/>
    <property type="match status" value="1"/>
</dbReference>
<dbReference type="GO" id="GO:0051213">
    <property type="term" value="F:dioxygenase activity"/>
    <property type="evidence" value="ECO:0007669"/>
    <property type="project" value="UniProtKB-KW"/>
</dbReference>
<evidence type="ECO:0000313" key="1">
    <source>
        <dbReference type="EMBL" id="MFD1675237.1"/>
    </source>
</evidence>
<accession>A0ABW4JG16</accession>
<sequence>MTKGALSKQQLEQFEQDGFLVLESVFNEQEVNRMKEESDYILELIINSSLAHGRRSGRIDLNQLPDGTQHVRKIQPINDLSLYLSQVSADDRLLEPMRQIMQCEPILMEEKLNYKQPLPLPVEGLEFSQRDDRFPIHNDWAYFSAQDYPQDIMSSAISIDPCTVDNGPLHIWPGTHRTHLEHEPCEIGLQVKPGLVDPQGGVDVIVPPGSVMLFHTLLVHNSRPNTTDLPRRLMIYSHYPSRIDKGHDVRNGPTRLRESPWEEAYHRMKESGKYVDTFHAPVYEKSV</sequence>
<dbReference type="RefSeq" id="WP_377943111.1">
    <property type="nucleotide sequence ID" value="NZ_JBHUCX010000028.1"/>
</dbReference>
<proteinExistence type="predicted"/>
<dbReference type="Pfam" id="PF05721">
    <property type="entry name" value="PhyH"/>
    <property type="match status" value="1"/>
</dbReference>
<dbReference type="PANTHER" id="PTHR20883">
    <property type="entry name" value="PHYTANOYL-COA DIOXYGENASE DOMAIN CONTAINING 1"/>
    <property type="match status" value="1"/>
</dbReference>
<comment type="caution">
    <text evidence="1">The sequence shown here is derived from an EMBL/GenBank/DDBJ whole genome shotgun (WGS) entry which is preliminary data.</text>
</comment>
<dbReference type="EMBL" id="JBHUCX010000028">
    <property type="protein sequence ID" value="MFD1675237.1"/>
    <property type="molecule type" value="Genomic_DNA"/>
</dbReference>
<name>A0ABW4JG16_9BACL</name>
<organism evidence="1 2">
    <name type="scientific">Alicyclobacillus fodiniaquatilis</name>
    <dbReference type="NCBI Taxonomy" id="1661150"/>
    <lineage>
        <taxon>Bacteria</taxon>
        <taxon>Bacillati</taxon>
        <taxon>Bacillota</taxon>
        <taxon>Bacilli</taxon>
        <taxon>Bacillales</taxon>
        <taxon>Alicyclobacillaceae</taxon>
        <taxon>Alicyclobacillus</taxon>
    </lineage>
</organism>